<comment type="similarity">
    <text evidence="1 6">Belongs to the protein prenyltransferase subunit alpha family.</text>
</comment>
<proteinExistence type="inferred from homology"/>
<evidence type="ECO:0000256" key="2">
    <source>
        <dbReference type="ARBA" id="ARBA00022602"/>
    </source>
</evidence>
<reference evidence="7 8" key="1">
    <citation type="journal article" date="2013" name="PLoS ONE">
        <title>Predicting the Proteins of Angomonas deanei, Strigomonas culicis and Their Respective Endosymbionts Reveals New Aspects of the Trypanosomatidae Family.</title>
        <authorList>
            <person name="Motta M.C."/>
            <person name="Martins A.C."/>
            <person name="de Souza S.S."/>
            <person name="Catta-Preta C.M."/>
            <person name="Silva R."/>
            <person name="Klein C.C."/>
            <person name="de Almeida L.G."/>
            <person name="de Lima Cunha O."/>
            <person name="Ciapina L.P."/>
            <person name="Brocchi M."/>
            <person name="Colabardini A.C."/>
            <person name="de Araujo Lima B."/>
            <person name="Machado C.R."/>
            <person name="de Almeida Soares C.M."/>
            <person name="Probst C.M."/>
            <person name="de Menezes C.B."/>
            <person name="Thompson C.E."/>
            <person name="Bartholomeu D.C."/>
            <person name="Gradia D.F."/>
            <person name="Pavoni D.P."/>
            <person name="Grisard E.C."/>
            <person name="Fantinatti-Garboggini F."/>
            <person name="Marchini F.K."/>
            <person name="Rodrigues-Luiz G.F."/>
            <person name="Wagner G."/>
            <person name="Goldman G.H."/>
            <person name="Fietto J.L."/>
            <person name="Elias M.C."/>
            <person name="Goldman M.H."/>
            <person name="Sagot M.F."/>
            <person name="Pereira M."/>
            <person name="Stoco P.H."/>
            <person name="de Mendonca-Neto R.P."/>
            <person name="Teixeira S.M."/>
            <person name="Maciel T.E."/>
            <person name="de Oliveira Mendes T.A."/>
            <person name="Urmenyi T.P."/>
            <person name="de Souza W."/>
            <person name="Schenkman S."/>
            <person name="de Vasconcelos A.T."/>
        </authorList>
    </citation>
    <scope>NUCLEOTIDE SEQUENCE [LARGE SCALE GENOMIC DNA]</scope>
</reference>
<keyword evidence="3 6" id="KW-0808">Transferase</keyword>
<accession>S9VP37</accession>
<organism evidence="7 8">
    <name type="scientific">Strigomonas culicis</name>
    <dbReference type="NCBI Taxonomy" id="28005"/>
    <lineage>
        <taxon>Eukaryota</taxon>
        <taxon>Discoba</taxon>
        <taxon>Euglenozoa</taxon>
        <taxon>Kinetoplastea</taxon>
        <taxon>Metakinetoplastina</taxon>
        <taxon>Trypanosomatida</taxon>
        <taxon>Trypanosomatidae</taxon>
        <taxon>Strigomonadinae</taxon>
        <taxon>Strigomonas</taxon>
    </lineage>
</organism>
<dbReference type="AlphaFoldDB" id="S9VP37"/>
<comment type="caution">
    <text evidence="7">The sequence shown here is derived from an EMBL/GenBank/DDBJ whole genome shotgun (WGS) entry which is preliminary data.</text>
</comment>
<dbReference type="GO" id="GO:0005968">
    <property type="term" value="C:Rab-protein geranylgeranyltransferase complex"/>
    <property type="evidence" value="ECO:0007669"/>
    <property type="project" value="TreeGrafter"/>
</dbReference>
<dbReference type="GO" id="GO:0004663">
    <property type="term" value="F:Rab geranylgeranyltransferase activity"/>
    <property type="evidence" value="ECO:0007669"/>
    <property type="project" value="UniProtKB-UniRule"/>
</dbReference>
<dbReference type="OrthoDB" id="1658at2759"/>
<dbReference type="EMBL" id="ATMH01004879">
    <property type="protein sequence ID" value="EPY28791.1"/>
    <property type="molecule type" value="Genomic_DNA"/>
</dbReference>
<dbReference type="Pfam" id="PF01239">
    <property type="entry name" value="PPTA"/>
    <property type="match status" value="1"/>
</dbReference>
<dbReference type="EC" id="2.5.1.60" evidence="6"/>
<dbReference type="PANTHER" id="PTHR11129:SF2">
    <property type="entry name" value="GERANYLGERANYL TRANSFERASE TYPE-2 SUBUNIT ALPHA"/>
    <property type="match status" value="1"/>
</dbReference>
<dbReference type="PROSITE" id="PS51147">
    <property type="entry name" value="PFTA"/>
    <property type="match status" value="1"/>
</dbReference>
<protein>
    <recommendedName>
        <fullName evidence="6">Geranylgeranyl transferase type-2 subunit alpha</fullName>
        <ecNumber evidence="6">2.5.1.60</ecNumber>
    </recommendedName>
    <alternativeName>
        <fullName evidence="6">Geranylgeranyl transferase type II subunit alpha</fullName>
    </alternativeName>
</protein>
<dbReference type="Gene3D" id="1.25.40.120">
    <property type="entry name" value="Protein prenylyltransferase"/>
    <property type="match status" value="1"/>
</dbReference>
<keyword evidence="8" id="KW-1185">Reference proteome</keyword>
<comment type="catalytic activity">
    <reaction evidence="5 6">
        <text>geranylgeranyl diphosphate + L-cysteinyl-[protein] = S-geranylgeranyl-L-cysteinyl-[protein] + diphosphate</text>
        <dbReference type="Rhea" id="RHEA:21240"/>
        <dbReference type="Rhea" id="RHEA-COMP:10131"/>
        <dbReference type="Rhea" id="RHEA-COMP:11537"/>
        <dbReference type="ChEBI" id="CHEBI:29950"/>
        <dbReference type="ChEBI" id="CHEBI:33019"/>
        <dbReference type="ChEBI" id="CHEBI:57533"/>
        <dbReference type="ChEBI" id="CHEBI:86021"/>
        <dbReference type="EC" id="2.5.1.60"/>
    </reaction>
</comment>
<evidence type="ECO:0000256" key="4">
    <source>
        <dbReference type="ARBA" id="ARBA00022737"/>
    </source>
</evidence>
<dbReference type="SUPFAM" id="SSF48439">
    <property type="entry name" value="Protein prenylyltransferase"/>
    <property type="match status" value="1"/>
</dbReference>
<evidence type="ECO:0000256" key="1">
    <source>
        <dbReference type="ARBA" id="ARBA00006734"/>
    </source>
</evidence>
<keyword evidence="4" id="KW-0677">Repeat</keyword>
<gene>
    <name evidence="7" type="ORF">STCU_04879</name>
</gene>
<evidence type="ECO:0000256" key="3">
    <source>
        <dbReference type="ARBA" id="ARBA00022679"/>
    </source>
</evidence>
<evidence type="ECO:0000313" key="8">
    <source>
        <dbReference type="Proteomes" id="UP000015354"/>
    </source>
</evidence>
<evidence type="ECO:0000256" key="6">
    <source>
        <dbReference type="RuleBase" id="RU367120"/>
    </source>
</evidence>
<evidence type="ECO:0000313" key="7">
    <source>
        <dbReference type="EMBL" id="EPY28791.1"/>
    </source>
</evidence>
<comment type="function">
    <text evidence="6">Catalyzes the transfer of a geranyl-geranyl moiety from geranyl-geranyl pyrophosphate to cysteines occuring in specific C-terminal amino acid sequences.</text>
</comment>
<dbReference type="Proteomes" id="UP000015354">
    <property type="component" value="Unassembled WGS sequence"/>
</dbReference>
<dbReference type="GO" id="GO:0097354">
    <property type="term" value="P:prenylation"/>
    <property type="evidence" value="ECO:0007669"/>
    <property type="project" value="UniProtKB-UniRule"/>
</dbReference>
<evidence type="ECO:0000256" key="5">
    <source>
        <dbReference type="ARBA" id="ARBA00047658"/>
    </source>
</evidence>
<keyword evidence="2 6" id="KW-0637">Prenyltransferase</keyword>
<sequence>MWNYRRSVLSRIEKVLTLRAGDGDRATAAAVSFFLPEEAEEVQFTTKEIKSNFSNYSAWHQRGYTIQKALARHGLQLQPSHAEGAPSVALPEAFATALYELVVEDLFLFTQSIYCDPSDQASFCYATFSLNLFRTFEAALRREYQQWQARPVEAESAEIDALLRAHAGDIMDCFVAGVVDVVTEQVELGEGASCSLALLFLLELLLRLGRGGAGDAEARCQRYAHTIHTHLVTGQEPPPASDRAAELRGTVAWLQQQLIAGDPLRRGMYEAITAGW</sequence>
<dbReference type="InterPro" id="IPR002088">
    <property type="entry name" value="Prenyl_trans_a"/>
</dbReference>
<dbReference type="PANTHER" id="PTHR11129">
    <property type="entry name" value="PROTEIN FARNESYLTRANSFERASE ALPHA SUBUNIT/RAB GERANYLGERANYL TRANSFERASE ALPHA SUBUNIT"/>
    <property type="match status" value="1"/>
</dbReference>
<name>S9VP37_9TRYP</name>